<reference evidence="1" key="1">
    <citation type="submission" date="2022-06" db="EMBL/GenBank/DDBJ databases">
        <title>Genome sequence of Phormidium yuhuli AB48 isolated from an industrial photobioreactor environment.</title>
        <authorList>
            <person name="Qiu Y."/>
            <person name="Noonan A.J.C."/>
            <person name="Dofher K."/>
            <person name="Koch M."/>
            <person name="Kieft B."/>
            <person name="Lin X."/>
            <person name="Ziels R.M."/>
            <person name="Hallam S.J."/>
        </authorList>
    </citation>
    <scope>NUCLEOTIDE SEQUENCE</scope>
    <source>
        <strain evidence="1">AB48</strain>
    </source>
</reference>
<name>A0ABY5ATT4_9CYAN</name>
<dbReference type="Proteomes" id="UP001056708">
    <property type="component" value="Chromosome"/>
</dbReference>
<dbReference type="EMBL" id="CP098611">
    <property type="protein sequence ID" value="USR92629.1"/>
    <property type="molecule type" value="Genomic_DNA"/>
</dbReference>
<proteinExistence type="predicted"/>
<protein>
    <submittedName>
        <fullName evidence="1">Uncharacterized protein</fullName>
    </submittedName>
</protein>
<keyword evidence="2" id="KW-1185">Reference proteome</keyword>
<evidence type="ECO:0000313" key="2">
    <source>
        <dbReference type="Proteomes" id="UP001056708"/>
    </source>
</evidence>
<evidence type="ECO:0000313" key="1">
    <source>
        <dbReference type="EMBL" id="USR92629.1"/>
    </source>
</evidence>
<accession>A0ABY5ATT4</accession>
<gene>
    <name evidence="1" type="ORF">NEA10_07890</name>
</gene>
<organism evidence="1 2">
    <name type="scientific">Phormidium yuhuli AB48</name>
    <dbReference type="NCBI Taxonomy" id="2940671"/>
    <lineage>
        <taxon>Bacteria</taxon>
        <taxon>Bacillati</taxon>
        <taxon>Cyanobacteriota</taxon>
        <taxon>Cyanophyceae</taxon>
        <taxon>Oscillatoriophycideae</taxon>
        <taxon>Oscillatoriales</taxon>
        <taxon>Oscillatoriaceae</taxon>
        <taxon>Phormidium</taxon>
        <taxon>Phormidium yuhuli</taxon>
    </lineage>
</organism>
<sequence>MSGLLDEETRIEVAFCLGKIDPGNQTAISNADLLANETREREIALKGFPPNQRNLISASETWLGEI</sequence>
<dbReference type="RefSeq" id="WP_252664777.1">
    <property type="nucleotide sequence ID" value="NZ_CP098611.1"/>
</dbReference>